<accession>A0ABS1NEX5</accession>
<name>A0ABS1NEX5_9ACTN</name>
<keyword evidence="3" id="KW-1185">Reference proteome</keyword>
<protein>
    <submittedName>
        <fullName evidence="2">Uncharacterized protein</fullName>
    </submittedName>
</protein>
<sequence length="97" mass="10722">MAAVPHAYDAPRTKFAAASLPYRRHLLLERLGTGGRTSIVCMWSPFRERGNDALKKAYKSVNFPHVTDSPGKENSDQMSEQSGQRELAAAGTPPERH</sequence>
<reference evidence="2 3" key="1">
    <citation type="submission" date="2021-01" db="EMBL/GenBank/DDBJ databases">
        <title>WGS of actinomycetes isolated from Thailand.</title>
        <authorList>
            <person name="Thawai C."/>
        </authorList>
    </citation>
    <scope>NUCLEOTIDE SEQUENCE [LARGE SCALE GENOMIC DNA]</scope>
    <source>
        <strain evidence="2 3">CA1R205</strain>
    </source>
</reference>
<evidence type="ECO:0000313" key="2">
    <source>
        <dbReference type="EMBL" id="MBL1098644.1"/>
    </source>
</evidence>
<dbReference type="EMBL" id="JAERRF010000010">
    <property type="protein sequence ID" value="MBL1098644.1"/>
    <property type="molecule type" value="Genomic_DNA"/>
</dbReference>
<organism evidence="2 3">
    <name type="scientific">Streptomyces coffeae</name>
    <dbReference type="NCBI Taxonomy" id="621382"/>
    <lineage>
        <taxon>Bacteria</taxon>
        <taxon>Bacillati</taxon>
        <taxon>Actinomycetota</taxon>
        <taxon>Actinomycetes</taxon>
        <taxon>Kitasatosporales</taxon>
        <taxon>Streptomycetaceae</taxon>
        <taxon>Streptomyces</taxon>
    </lineage>
</organism>
<proteinExistence type="predicted"/>
<comment type="caution">
    <text evidence="2">The sequence shown here is derived from an EMBL/GenBank/DDBJ whole genome shotgun (WGS) entry which is preliminary data.</text>
</comment>
<dbReference type="Proteomes" id="UP000634229">
    <property type="component" value="Unassembled WGS sequence"/>
</dbReference>
<evidence type="ECO:0000313" key="3">
    <source>
        <dbReference type="Proteomes" id="UP000634229"/>
    </source>
</evidence>
<gene>
    <name evidence="2" type="ORF">JK363_18655</name>
</gene>
<feature type="region of interest" description="Disordered" evidence="1">
    <location>
        <begin position="63"/>
        <end position="97"/>
    </location>
</feature>
<dbReference type="RefSeq" id="WP_201876069.1">
    <property type="nucleotide sequence ID" value="NZ_JAERRF010000010.1"/>
</dbReference>
<evidence type="ECO:0000256" key="1">
    <source>
        <dbReference type="SAM" id="MobiDB-lite"/>
    </source>
</evidence>